<evidence type="ECO:0000313" key="2">
    <source>
        <dbReference type="Proteomes" id="UP000015106"/>
    </source>
</evidence>
<sequence length="58" mass="6572">MKFKNSDEAWAFCLSCGGQKGFEIRKRYTNKRSADGKVANTFVTLDLVMEGLTLNDHK</sequence>
<dbReference type="Proteomes" id="UP000015106">
    <property type="component" value="Chromosome 5"/>
</dbReference>
<reference evidence="1" key="3">
    <citation type="submission" date="2022-06" db="UniProtKB">
        <authorList>
            <consortium name="EnsemblPlants"/>
        </authorList>
    </citation>
    <scope>IDENTIFICATION</scope>
</reference>
<name>A0A8R7UEY7_TRIUA</name>
<organism evidence="1 2">
    <name type="scientific">Triticum urartu</name>
    <name type="common">Red wild einkorn</name>
    <name type="synonym">Crithodium urartu</name>
    <dbReference type="NCBI Taxonomy" id="4572"/>
    <lineage>
        <taxon>Eukaryota</taxon>
        <taxon>Viridiplantae</taxon>
        <taxon>Streptophyta</taxon>
        <taxon>Embryophyta</taxon>
        <taxon>Tracheophyta</taxon>
        <taxon>Spermatophyta</taxon>
        <taxon>Magnoliopsida</taxon>
        <taxon>Liliopsida</taxon>
        <taxon>Poales</taxon>
        <taxon>Poaceae</taxon>
        <taxon>BOP clade</taxon>
        <taxon>Pooideae</taxon>
        <taxon>Triticodae</taxon>
        <taxon>Triticeae</taxon>
        <taxon>Triticinae</taxon>
        <taxon>Triticum</taxon>
    </lineage>
</organism>
<dbReference type="AlphaFoldDB" id="A0A8R7UEY7"/>
<evidence type="ECO:0000313" key="1">
    <source>
        <dbReference type="EnsemblPlants" id="TuG1812G0500001049.01.T02"/>
    </source>
</evidence>
<accession>A0A8R7UEY7</accession>
<reference evidence="2" key="1">
    <citation type="journal article" date="2013" name="Nature">
        <title>Draft genome of the wheat A-genome progenitor Triticum urartu.</title>
        <authorList>
            <person name="Ling H.Q."/>
            <person name="Zhao S."/>
            <person name="Liu D."/>
            <person name="Wang J."/>
            <person name="Sun H."/>
            <person name="Zhang C."/>
            <person name="Fan H."/>
            <person name="Li D."/>
            <person name="Dong L."/>
            <person name="Tao Y."/>
            <person name="Gao C."/>
            <person name="Wu H."/>
            <person name="Li Y."/>
            <person name="Cui Y."/>
            <person name="Guo X."/>
            <person name="Zheng S."/>
            <person name="Wang B."/>
            <person name="Yu K."/>
            <person name="Liang Q."/>
            <person name="Yang W."/>
            <person name="Lou X."/>
            <person name="Chen J."/>
            <person name="Feng M."/>
            <person name="Jian J."/>
            <person name="Zhang X."/>
            <person name="Luo G."/>
            <person name="Jiang Y."/>
            <person name="Liu J."/>
            <person name="Wang Z."/>
            <person name="Sha Y."/>
            <person name="Zhang B."/>
            <person name="Wu H."/>
            <person name="Tang D."/>
            <person name="Shen Q."/>
            <person name="Xue P."/>
            <person name="Zou S."/>
            <person name="Wang X."/>
            <person name="Liu X."/>
            <person name="Wang F."/>
            <person name="Yang Y."/>
            <person name="An X."/>
            <person name="Dong Z."/>
            <person name="Zhang K."/>
            <person name="Zhang X."/>
            <person name="Luo M.C."/>
            <person name="Dvorak J."/>
            <person name="Tong Y."/>
            <person name="Wang J."/>
            <person name="Yang H."/>
            <person name="Li Z."/>
            <person name="Wang D."/>
            <person name="Zhang A."/>
            <person name="Wang J."/>
        </authorList>
    </citation>
    <scope>NUCLEOTIDE SEQUENCE</scope>
    <source>
        <strain evidence="2">cv. G1812</strain>
    </source>
</reference>
<dbReference type="EnsemblPlants" id="TuG1812G0500001049.01.T01">
    <property type="protein sequence ID" value="TuG1812G0500001049.01.T01"/>
    <property type="gene ID" value="TuG1812G0500001049.01"/>
</dbReference>
<dbReference type="Gramene" id="TuG1812G0500001049.01.T01">
    <property type="protein sequence ID" value="TuG1812G0500001049.01.T01"/>
    <property type="gene ID" value="TuG1812G0500001049.01"/>
</dbReference>
<proteinExistence type="predicted"/>
<dbReference type="EnsemblPlants" id="TuG1812G0500001049.01.T02">
    <property type="protein sequence ID" value="TuG1812G0500001049.01.T02"/>
    <property type="gene ID" value="TuG1812G0500001049.01"/>
</dbReference>
<keyword evidence="2" id="KW-1185">Reference proteome</keyword>
<dbReference type="Gramene" id="TuG1812G0500001049.01.T02">
    <property type="protein sequence ID" value="TuG1812G0500001049.01.T02"/>
    <property type="gene ID" value="TuG1812G0500001049.01"/>
</dbReference>
<reference evidence="1" key="2">
    <citation type="submission" date="2018-03" db="EMBL/GenBank/DDBJ databases">
        <title>The Triticum urartu genome reveals the dynamic nature of wheat genome evolution.</title>
        <authorList>
            <person name="Ling H."/>
            <person name="Ma B."/>
            <person name="Shi X."/>
            <person name="Liu H."/>
            <person name="Dong L."/>
            <person name="Sun H."/>
            <person name="Cao Y."/>
            <person name="Gao Q."/>
            <person name="Zheng S."/>
            <person name="Li Y."/>
            <person name="Yu Y."/>
            <person name="Du H."/>
            <person name="Qi M."/>
            <person name="Li Y."/>
            <person name="Yu H."/>
            <person name="Cui Y."/>
            <person name="Wang N."/>
            <person name="Chen C."/>
            <person name="Wu H."/>
            <person name="Zhao Y."/>
            <person name="Zhang J."/>
            <person name="Li Y."/>
            <person name="Zhou W."/>
            <person name="Zhang B."/>
            <person name="Hu W."/>
            <person name="Eijk M."/>
            <person name="Tang J."/>
            <person name="Witsenboer H."/>
            <person name="Zhao S."/>
            <person name="Li Z."/>
            <person name="Zhang A."/>
            <person name="Wang D."/>
            <person name="Liang C."/>
        </authorList>
    </citation>
    <scope>NUCLEOTIDE SEQUENCE [LARGE SCALE GENOMIC DNA]</scope>
    <source>
        <strain evidence="1">cv. G1812</strain>
    </source>
</reference>
<protein>
    <submittedName>
        <fullName evidence="1">Uncharacterized protein</fullName>
    </submittedName>
</protein>